<keyword evidence="3" id="KW-1185">Reference proteome</keyword>
<dbReference type="OrthoDB" id="3604697at2"/>
<dbReference type="Proteomes" id="UP000319769">
    <property type="component" value="Unassembled WGS sequence"/>
</dbReference>
<organism evidence="2 3">
    <name type="scientific">Amycolatopsis acidicola</name>
    <dbReference type="NCBI Taxonomy" id="2596893"/>
    <lineage>
        <taxon>Bacteria</taxon>
        <taxon>Bacillati</taxon>
        <taxon>Actinomycetota</taxon>
        <taxon>Actinomycetes</taxon>
        <taxon>Pseudonocardiales</taxon>
        <taxon>Pseudonocardiaceae</taxon>
        <taxon>Amycolatopsis</taxon>
    </lineage>
</organism>
<dbReference type="Pfam" id="PF11203">
    <property type="entry name" value="EccE"/>
    <property type="match status" value="1"/>
</dbReference>
<dbReference type="AlphaFoldDB" id="A0A5N0UPW5"/>
<gene>
    <name evidence="2" type="ORF">FPZ12_035840</name>
</gene>
<evidence type="ECO:0000313" key="3">
    <source>
        <dbReference type="Proteomes" id="UP000319769"/>
    </source>
</evidence>
<feature type="domain" description="Type VII secretion system protein EccE" evidence="1">
    <location>
        <begin position="225"/>
        <end position="317"/>
    </location>
</feature>
<reference evidence="2" key="1">
    <citation type="submission" date="2019-09" db="EMBL/GenBank/DDBJ databases">
        <authorList>
            <person name="Teo W.F.A."/>
            <person name="Duangmal K."/>
        </authorList>
    </citation>
    <scope>NUCLEOTIDE SEQUENCE [LARGE SCALE GENOMIC DNA]</scope>
    <source>
        <strain evidence="2">K81G1</strain>
    </source>
</reference>
<sequence length="398" mass="43150">MLTSCGPRETVHAIITQPGALWLFLPAENGLPPFILDRRTRRVSILTTADARLPAVTGAGNPRHRWTGRLPSALLPIRGGQVVAWEAAAIAIALSWHSAALHTTVIALACLVFLATSVRFAGRHLANWSLVWVSFRLLQHDDRREVRDPLLALAPDLRLRQHHDRAGNRFGVVGIGDGWSAVIRLDAAGSTDVPILVETLRQACDNADIPLAGAQVLVRADGDAREYLLAVRYRPAEAPIAAVARGNGELGELRATARAALGVLGSLVDLGYSGTVLEAGELAAELRKTLGVHEDRPGSVLDGWRSWATEGSVQAGFVPVGEKDPAAVLGTYARGSAFTVTSYSLRRNSLGRLRQELTIRVVKNRRRPRSRELPLRVVPLYGLHERAVRRSLPLALAR</sequence>
<evidence type="ECO:0000259" key="1">
    <source>
        <dbReference type="Pfam" id="PF11203"/>
    </source>
</evidence>
<dbReference type="InterPro" id="IPR050051">
    <property type="entry name" value="EccE_dom"/>
</dbReference>
<comment type="caution">
    <text evidence="2">The sequence shown here is derived from an EMBL/GenBank/DDBJ whole genome shotgun (WGS) entry which is preliminary data.</text>
</comment>
<evidence type="ECO:0000313" key="2">
    <source>
        <dbReference type="EMBL" id="KAA9152889.1"/>
    </source>
</evidence>
<accession>A0A5N0UPW5</accession>
<protein>
    <submittedName>
        <fullName evidence="2">Type VII secretion protein EccE</fullName>
    </submittedName>
</protein>
<dbReference type="EMBL" id="VMNW02000082">
    <property type="protein sequence ID" value="KAA9152889.1"/>
    <property type="molecule type" value="Genomic_DNA"/>
</dbReference>
<proteinExistence type="predicted"/>
<name>A0A5N0UPW5_9PSEU</name>